<evidence type="ECO:0000256" key="8">
    <source>
        <dbReference type="SAM" id="Phobius"/>
    </source>
</evidence>
<keyword evidence="6 8" id="KW-0472">Membrane</keyword>
<proteinExistence type="inferred from homology"/>
<feature type="transmembrane region" description="Helical" evidence="8">
    <location>
        <begin position="166"/>
        <end position="184"/>
    </location>
</feature>
<keyword evidence="4 8" id="KW-0812">Transmembrane</keyword>
<feature type="transmembrane region" description="Helical" evidence="8">
    <location>
        <begin position="241"/>
        <end position="262"/>
    </location>
</feature>
<feature type="transmembrane region" description="Helical" evidence="8">
    <location>
        <begin position="104"/>
        <end position="123"/>
    </location>
</feature>
<evidence type="ECO:0000313" key="10">
    <source>
        <dbReference type="Proteomes" id="UP000031465"/>
    </source>
</evidence>
<dbReference type="GO" id="GO:0022857">
    <property type="term" value="F:transmembrane transporter activity"/>
    <property type="evidence" value="ECO:0007669"/>
    <property type="project" value="InterPro"/>
</dbReference>
<dbReference type="InterPro" id="IPR038377">
    <property type="entry name" value="Na/Glc_symporter_sf"/>
</dbReference>
<evidence type="ECO:0000256" key="7">
    <source>
        <dbReference type="RuleBase" id="RU362091"/>
    </source>
</evidence>
<feature type="transmembrane region" description="Helical" evidence="8">
    <location>
        <begin position="386"/>
        <end position="403"/>
    </location>
</feature>
<evidence type="ECO:0000256" key="1">
    <source>
        <dbReference type="ARBA" id="ARBA00004141"/>
    </source>
</evidence>
<name>A0A0C1H7N9_9BACT</name>
<feature type="transmembrane region" description="Helical" evidence="8">
    <location>
        <begin position="358"/>
        <end position="379"/>
    </location>
</feature>
<evidence type="ECO:0000256" key="4">
    <source>
        <dbReference type="ARBA" id="ARBA00022692"/>
    </source>
</evidence>
<dbReference type="PANTHER" id="PTHR48086">
    <property type="entry name" value="SODIUM/PROLINE SYMPORTER-RELATED"/>
    <property type="match status" value="1"/>
</dbReference>
<evidence type="ECO:0000256" key="2">
    <source>
        <dbReference type="ARBA" id="ARBA00006434"/>
    </source>
</evidence>
<dbReference type="InterPro" id="IPR001734">
    <property type="entry name" value="Na/solute_symporter"/>
</dbReference>
<sequence>MFLSREKSHTKFKKSTRLFFSRKRCLFFSFIDDFYCHPNWRRIDFRVGRRSIPLWLGSVIISSRIMLRVCLLAMGIGKKMAQFQVSTVAQLFEIVYQSKFLKQIASLLSIVSLFMILVAQVIASKKFMVSMGVDQPVFFMAFWGLIIIYTVMGGLKAVVSIDIIQALFFICVFVGGFFFVLISQESTWALSWKNGFDAFAGDPYASKLSGWLLMPLLFMVIEQDMAQRCFAAKSPSIVTKAAACAAICTFGISIIPIFFGVLGKQMGLSIPSHSSVFIEVSKTITNPTFAAFLGCAVLMAIISTAISLLNAISSNLSQDFDFVTLDKMDGVKISRLLTTAIGVAAFLASFGFGEIVDLLIQSYELSVYCLFVPVFAAMFNKKGSSSAAFLAMGFGAIGFFLFRDLQMNFLKEMSSIGLSAIGMGLGFFWDKRQVKSQVF</sequence>
<organism evidence="9 10">
    <name type="scientific">Candidatus Protochlamydia amoebophila</name>
    <dbReference type="NCBI Taxonomy" id="362787"/>
    <lineage>
        <taxon>Bacteria</taxon>
        <taxon>Pseudomonadati</taxon>
        <taxon>Chlamydiota</taxon>
        <taxon>Chlamydiia</taxon>
        <taxon>Parachlamydiales</taxon>
        <taxon>Parachlamydiaceae</taxon>
        <taxon>Candidatus Protochlamydia</taxon>
    </lineage>
</organism>
<evidence type="ECO:0000256" key="5">
    <source>
        <dbReference type="ARBA" id="ARBA00022989"/>
    </source>
</evidence>
<dbReference type="GO" id="GO:0005886">
    <property type="term" value="C:plasma membrane"/>
    <property type="evidence" value="ECO:0007669"/>
    <property type="project" value="TreeGrafter"/>
</dbReference>
<dbReference type="Gene3D" id="1.20.1730.10">
    <property type="entry name" value="Sodium/glucose cotransporter"/>
    <property type="match status" value="1"/>
</dbReference>
<dbReference type="InterPro" id="IPR050277">
    <property type="entry name" value="Sodium:Solute_Symporter"/>
</dbReference>
<keyword evidence="5 8" id="KW-1133">Transmembrane helix</keyword>
<dbReference type="Proteomes" id="UP000031465">
    <property type="component" value="Unassembled WGS sequence"/>
</dbReference>
<feature type="transmembrane region" description="Helical" evidence="8">
    <location>
        <begin position="333"/>
        <end position="352"/>
    </location>
</feature>
<dbReference type="Pfam" id="PF00474">
    <property type="entry name" value="SSF"/>
    <property type="match status" value="1"/>
</dbReference>
<dbReference type="PATRIC" id="fig|362787.3.peg.1896"/>
<feature type="transmembrane region" description="Helical" evidence="8">
    <location>
        <begin position="409"/>
        <end position="429"/>
    </location>
</feature>
<feature type="transmembrane region" description="Helical" evidence="8">
    <location>
        <begin position="135"/>
        <end position="159"/>
    </location>
</feature>
<evidence type="ECO:0000256" key="6">
    <source>
        <dbReference type="ARBA" id="ARBA00023136"/>
    </source>
</evidence>
<evidence type="ECO:0000313" key="9">
    <source>
        <dbReference type="EMBL" id="KIC70908.1"/>
    </source>
</evidence>
<evidence type="ECO:0000256" key="3">
    <source>
        <dbReference type="ARBA" id="ARBA00022448"/>
    </source>
</evidence>
<comment type="caution">
    <text evidence="9">The sequence shown here is derived from an EMBL/GenBank/DDBJ whole genome shotgun (WGS) entry which is preliminary data.</text>
</comment>
<accession>A0A0C1H7N9</accession>
<protein>
    <submittedName>
        <fullName evidence="9">Putative sodium/pantothenate symporter (Pantothenate permease)</fullName>
    </submittedName>
</protein>
<dbReference type="AlphaFoldDB" id="A0A0C1H7N9"/>
<dbReference type="PANTHER" id="PTHR48086:SF7">
    <property type="entry name" value="SODIUM-SOLUTE SYMPORTER-RELATED"/>
    <property type="match status" value="1"/>
</dbReference>
<gene>
    <name evidence="9" type="primary">panF</name>
    <name evidence="9" type="ORF">DB44_FH00020</name>
</gene>
<comment type="similarity">
    <text evidence="2 7">Belongs to the sodium:solute symporter (SSF) (TC 2.A.21) family.</text>
</comment>
<dbReference type="PROSITE" id="PS50283">
    <property type="entry name" value="NA_SOLUT_SYMP_3"/>
    <property type="match status" value="1"/>
</dbReference>
<keyword evidence="3" id="KW-0813">Transport</keyword>
<feature type="transmembrane region" description="Helical" evidence="8">
    <location>
        <begin position="289"/>
        <end position="312"/>
    </location>
</feature>
<comment type="subcellular location">
    <subcellularLocation>
        <location evidence="1">Membrane</location>
        <topology evidence="1">Multi-pass membrane protein</topology>
    </subcellularLocation>
</comment>
<dbReference type="EMBL" id="JSAN01000130">
    <property type="protein sequence ID" value="KIC70908.1"/>
    <property type="molecule type" value="Genomic_DNA"/>
</dbReference>
<reference evidence="9 10" key="1">
    <citation type="journal article" date="2014" name="Mol. Biol. Evol.">
        <title>Massive expansion of Ubiquitination-related gene families within the Chlamydiae.</title>
        <authorList>
            <person name="Domman D."/>
            <person name="Collingro A."/>
            <person name="Lagkouvardos I."/>
            <person name="Gehre L."/>
            <person name="Weinmaier T."/>
            <person name="Rattei T."/>
            <person name="Subtil A."/>
            <person name="Horn M."/>
        </authorList>
    </citation>
    <scope>NUCLEOTIDE SEQUENCE [LARGE SCALE GENOMIC DNA]</scope>
    <source>
        <strain evidence="9 10">EI2</strain>
    </source>
</reference>
<feature type="transmembrane region" description="Helical" evidence="8">
    <location>
        <begin position="204"/>
        <end position="221"/>
    </location>
</feature>